<dbReference type="Proteomes" id="UP000007013">
    <property type="component" value="Chromosome"/>
</dbReference>
<gene>
    <name evidence="3" type="ordered locus">Oter_2279</name>
</gene>
<dbReference type="OrthoDB" id="9813465at2"/>
<keyword evidence="1" id="KW-0732">Signal</keyword>
<organism evidence="3 4">
    <name type="scientific">Opitutus terrae (strain DSM 11246 / JCM 15787 / PB90-1)</name>
    <dbReference type="NCBI Taxonomy" id="452637"/>
    <lineage>
        <taxon>Bacteria</taxon>
        <taxon>Pseudomonadati</taxon>
        <taxon>Verrucomicrobiota</taxon>
        <taxon>Opitutia</taxon>
        <taxon>Opitutales</taxon>
        <taxon>Opitutaceae</taxon>
        <taxon>Opitutus</taxon>
    </lineage>
</organism>
<sequence length="406" mass="44232">MSSRIKILLGSLLSPVLLAAADLPPVGGDGPAQRAYQVAVLARIAEPVLVAGSEGRLRVRIPQIEGARNQYAPLEALGRTLAGIAPWLELGPGDDAEGALRAHHIGLAVKSIAHAVDPQSPGHLNFTEGGQPLVDTAFLAQALLRAPRQLWGNLSDAERAHVVAALKATRAIKPYESNWLLFSAMVEAALLEFTGECELAPIERAVTRHLEWYKGDGTYGDGPEFHWDYYNSFVIHPMLWEVLEVAGRKNLPLGQHFALEQKRAQRYAEVLERMISPEGTFPIIGRSSAYRFGALHALSMMALRHHLPETVTPAGVRAALTAVIQRMIEAPGAFDDAGWLRIGVVGAQPKAAEVYVNTGSLYLCTFGLLQLGLPAEDPFWTEPNQSWTQQRLWAGENLPADHAIKE</sequence>
<evidence type="ECO:0000259" key="2">
    <source>
        <dbReference type="Pfam" id="PF10022"/>
    </source>
</evidence>
<dbReference type="InterPro" id="IPR049349">
    <property type="entry name" value="DUF2264_N"/>
</dbReference>
<dbReference type="Pfam" id="PF10022">
    <property type="entry name" value="DUF2264"/>
    <property type="match status" value="1"/>
</dbReference>
<proteinExistence type="predicted"/>
<dbReference type="RefSeq" id="WP_012375098.1">
    <property type="nucleotide sequence ID" value="NC_010571.1"/>
</dbReference>
<evidence type="ECO:0000313" key="3">
    <source>
        <dbReference type="EMBL" id="ACB75561.1"/>
    </source>
</evidence>
<evidence type="ECO:0000313" key="4">
    <source>
        <dbReference type="Proteomes" id="UP000007013"/>
    </source>
</evidence>
<evidence type="ECO:0000256" key="1">
    <source>
        <dbReference type="SAM" id="SignalP"/>
    </source>
</evidence>
<feature type="signal peptide" evidence="1">
    <location>
        <begin position="1"/>
        <end position="19"/>
    </location>
</feature>
<protein>
    <recommendedName>
        <fullName evidence="2">DUF2264 domain-containing protein</fullName>
    </recommendedName>
</protein>
<dbReference type="EMBL" id="CP001032">
    <property type="protein sequence ID" value="ACB75561.1"/>
    <property type="molecule type" value="Genomic_DNA"/>
</dbReference>
<dbReference type="eggNOG" id="COG4289">
    <property type="taxonomic scope" value="Bacteria"/>
</dbReference>
<dbReference type="PIRSF" id="PIRSF014753">
    <property type="entry name" value="UCP014753"/>
    <property type="match status" value="1"/>
</dbReference>
<feature type="domain" description="DUF2264" evidence="2">
    <location>
        <begin position="33"/>
        <end position="387"/>
    </location>
</feature>
<name>B1ZPV8_OPITP</name>
<dbReference type="STRING" id="452637.Oter_2279"/>
<dbReference type="KEGG" id="ote:Oter_2279"/>
<dbReference type="AlphaFoldDB" id="B1ZPV8"/>
<accession>B1ZPV8</accession>
<reference evidence="3 4" key="1">
    <citation type="journal article" date="2011" name="J. Bacteriol.">
        <title>Genome sequence of the verrucomicrobium Opitutus terrae PB90-1, an abundant inhabitant of rice paddy soil ecosystems.</title>
        <authorList>
            <person name="van Passel M.W."/>
            <person name="Kant R."/>
            <person name="Palva A."/>
            <person name="Copeland A."/>
            <person name="Lucas S."/>
            <person name="Lapidus A."/>
            <person name="Glavina del Rio T."/>
            <person name="Pitluck S."/>
            <person name="Goltsman E."/>
            <person name="Clum A."/>
            <person name="Sun H."/>
            <person name="Schmutz J."/>
            <person name="Larimer F.W."/>
            <person name="Land M.L."/>
            <person name="Hauser L."/>
            <person name="Kyrpides N."/>
            <person name="Mikhailova N."/>
            <person name="Richardson P.P."/>
            <person name="Janssen P.H."/>
            <person name="de Vos W.M."/>
            <person name="Smidt H."/>
        </authorList>
    </citation>
    <scope>NUCLEOTIDE SEQUENCE [LARGE SCALE GENOMIC DNA]</scope>
    <source>
        <strain evidence="4">DSM 11246 / JCM 15787 / PB90-1</strain>
    </source>
</reference>
<dbReference type="InterPro" id="IPR016624">
    <property type="entry name" value="UCP014753"/>
</dbReference>
<feature type="chain" id="PRO_5002774437" description="DUF2264 domain-containing protein" evidence="1">
    <location>
        <begin position="20"/>
        <end position="406"/>
    </location>
</feature>
<dbReference type="HOGENOM" id="CLU_028269_2_0_0"/>
<dbReference type="PANTHER" id="PTHR35339:SF3">
    <property type="entry name" value="DUF2264 DOMAIN-CONTAINING PROTEIN"/>
    <property type="match status" value="1"/>
</dbReference>
<keyword evidence="4" id="KW-1185">Reference proteome</keyword>
<dbReference type="PANTHER" id="PTHR35339">
    <property type="entry name" value="LINALOOL DEHYDRATASE_ISOMERASE DOMAIN-CONTAINING PROTEIN"/>
    <property type="match status" value="1"/>
</dbReference>